<proteinExistence type="predicted"/>
<dbReference type="AlphaFoldDB" id="A0A381ZHY2"/>
<reference evidence="2" key="1">
    <citation type="submission" date="2018-05" db="EMBL/GenBank/DDBJ databases">
        <authorList>
            <person name="Lanie J.A."/>
            <person name="Ng W.-L."/>
            <person name="Kazmierczak K.M."/>
            <person name="Andrzejewski T.M."/>
            <person name="Davidsen T.M."/>
            <person name="Wayne K.J."/>
            <person name="Tettelin H."/>
            <person name="Glass J.I."/>
            <person name="Rusch D."/>
            <person name="Podicherti R."/>
            <person name="Tsui H.-C.T."/>
            <person name="Winkler M.E."/>
        </authorList>
    </citation>
    <scope>NUCLEOTIDE SEQUENCE</scope>
</reference>
<feature type="domain" description="SF4 helicase" evidence="1">
    <location>
        <begin position="57"/>
        <end position="264"/>
    </location>
</feature>
<evidence type="ECO:0000313" key="2">
    <source>
        <dbReference type="EMBL" id="SVA88938.1"/>
    </source>
</evidence>
<gene>
    <name evidence="2" type="ORF">METZ01_LOCUS141792</name>
</gene>
<sequence length="323" mass="36129">ELPSPLTTEEIVARLEGASSSDHGEGVPDYKYIEPTSTAFDSFVDYVRNDEGRFLLGFPEVDLAMRGLARGEMLLVVGHSHNGKSQVLYNSIVTALLNTDAHILLFSPDEPRELVAQKLHCIAYGRNGEELEQQIKDGNEAVLEEVRVASRSLFDRILINDGALTFTQMSDTLKEAQDYWGRHPNFAMVDYLELQPGESDHTGVVAKAQGLKRWSKEASIPLAVVHQAGRGSGDRHKPALITAGKYGGEQEALAVLGVYRKRDDPSLSYLEKCYHSVSINVRVTKNKRPPNKLGDFEYFLCPHTGQIRPYRDDDIPPDDRYMR</sequence>
<dbReference type="GO" id="GO:0006260">
    <property type="term" value="P:DNA replication"/>
    <property type="evidence" value="ECO:0007669"/>
    <property type="project" value="InterPro"/>
</dbReference>
<protein>
    <recommendedName>
        <fullName evidence="1">SF4 helicase domain-containing protein</fullName>
    </recommendedName>
</protein>
<dbReference type="Gene3D" id="3.40.50.300">
    <property type="entry name" value="P-loop containing nucleotide triphosphate hydrolases"/>
    <property type="match status" value="1"/>
</dbReference>
<dbReference type="SUPFAM" id="SSF52540">
    <property type="entry name" value="P-loop containing nucleoside triphosphate hydrolases"/>
    <property type="match status" value="1"/>
</dbReference>
<dbReference type="GO" id="GO:0005524">
    <property type="term" value="F:ATP binding"/>
    <property type="evidence" value="ECO:0007669"/>
    <property type="project" value="InterPro"/>
</dbReference>
<dbReference type="InterPro" id="IPR007694">
    <property type="entry name" value="DNA_helicase_DnaB-like_C"/>
</dbReference>
<dbReference type="Pfam" id="PF03796">
    <property type="entry name" value="DnaB_C"/>
    <property type="match status" value="1"/>
</dbReference>
<evidence type="ECO:0000259" key="1">
    <source>
        <dbReference type="Pfam" id="PF03796"/>
    </source>
</evidence>
<name>A0A381ZHY2_9ZZZZ</name>
<dbReference type="InterPro" id="IPR027417">
    <property type="entry name" value="P-loop_NTPase"/>
</dbReference>
<dbReference type="GO" id="GO:0003678">
    <property type="term" value="F:DNA helicase activity"/>
    <property type="evidence" value="ECO:0007669"/>
    <property type="project" value="InterPro"/>
</dbReference>
<accession>A0A381ZHY2</accession>
<feature type="non-terminal residue" evidence="2">
    <location>
        <position position="1"/>
    </location>
</feature>
<dbReference type="EMBL" id="UINC01021422">
    <property type="protein sequence ID" value="SVA88938.1"/>
    <property type="molecule type" value="Genomic_DNA"/>
</dbReference>
<organism evidence="2">
    <name type="scientific">marine metagenome</name>
    <dbReference type="NCBI Taxonomy" id="408172"/>
    <lineage>
        <taxon>unclassified sequences</taxon>
        <taxon>metagenomes</taxon>
        <taxon>ecological metagenomes</taxon>
    </lineage>
</organism>